<dbReference type="InterPro" id="IPR006461">
    <property type="entry name" value="PLAC_motif_containing"/>
</dbReference>
<evidence type="ECO:0000256" key="2">
    <source>
        <dbReference type="SAM" id="Phobius"/>
    </source>
</evidence>
<accession>A0AAV6ZCN3</accession>
<keyword evidence="4" id="KW-1185">Reference proteome</keyword>
<feature type="non-terminal residue" evidence="3">
    <location>
        <position position="1"/>
    </location>
</feature>
<organism evidence="3 4">
    <name type="scientific">Engystomops pustulosus</name>
    <name type="common">Tungara frog</name>
    <name type="synonym">Physalaemus pustulosus</name>
    <dbReference type="NCBI Taxonomy" id="76066"/>
    <lineage>
        <taxon>Eukaryota</taxon>
        <taxon>Metazoa</taxon>
        <taxon>Chordata</taxon>
        <taxon>Craniata</taxon>
        <taxon>Vertebrata</taxon>
        <taxon>Euteleostomi</taxon>
        <taxon>Amphibia</taxon>
        <taxon>Batrachia</taxon>
        <taxon>Anura</taxon>
        <taxon>Neobatrachia</taxon>
        <taxon>Hyloidea</taxon>
        <taxon>Leptodactylidae</taxon>
        <taxon>Leiuperinae</taxon>
        <taxon>Engystomops</taxon>
    </lineage>
</organism>
<evidence type="ECO:0000313" key="3">
    <source>
        <dbReference type="EMBL" id="KAG8545965.1"/>
    </source>
</evidence>
<evidence type="ECO:0008006" key="5">
    <source>
        <dbReference type="Google" id="ProtNLM"/>
    </source>
</evidence>
<gene>
    <name evidence="3" type="ORF">GDO81_020019</name>
</gene>
<proteinExistence type="inferred from homology"/>
<dbReference type="Proteomes" id="UP000824782">
    <property type="component" value="Unassembled WGS sequence"/>
</dbReference>
<feature type="transmembrane region" description="Helical" evidence="2">
    <location>
        <begin position="13"/>
        <end position="34"/>
    </location>
</feature>
<comment type="caution">
    <text evidence="3">The sequence shown here is derived from an EMBL/GenBank/DDBJ whole genome shotgun (WGS) entry which is preliminary data.</text>
</comment>
<reference evidence="3" key="1">
    <citation type="thesis" date="2020" institute="ProQuest LLC" country="789 East Eisenhower Parkway, Ann Arbor, MI, USA">
        <title>Comparative Genomics and Chromosome Evolution.</title>
        <authorList>
            <person name="Mudd A.B."/>
        </authorList>
    </citation>
    <scope>NUCLEOTIDE SEQUENCE</scope>
    <source>
        <strain evidence="3">237g6f4</strain>
        <tissue evidence="3">Blood</tissue>
    </source>
</reference>
<dbReference type="AlphaFoldDB" id="A0AAV6ZCN3"/>
<dbReference type="PANTHER" id="PTHR15907">
    <property type="entry name" value="DUF614 FAMILY PROTEIN-RELATED"/>
    <property type="match status" value="1"/>
</dbReference>
<evidence type="ECO:0000313" key="4">
    <source>
        <dbReference type="Proteomes" id="UP000824782"/>
    </source>
</evidence>
<keyword evidence="2" id="KW-0812">Transmembrane</keyword>
<name>A0AAV6ZCN3_ENGPU</name>
<comment type="similarity">
    <text evidence="1">Belongs to the cornifelin family.</text>
</comment>
<sequence>IFGSLCPFLLPCYLSALFGEMCCFGMLPGAMFSLRTGIRERYKIPGDLLNDYCAVCCCLVCALCQMAREMKGREWRGSRLPLPQTHLHFHFGRDRR</sequence>
<protein>
    <recommendedName>
        <fullName evidence="5">Cornifelin</fullName>
    </recommendedName>
</protein>
<keyword evidence="2" id="KW-0472">Membrane</keyword>
<dbReference type="Pfam" id="PF04749">
    <property type="entry name" value="PLAC8"/>
    <property type="match status" value="1"/>
</dbReference>
<dbReference type="EMBL" id="WNYA01001327">
    <property type="protein sequence ID" value="KAG8545965.1"/>
    <property type="molecule type" value="Genomic_DNA"/>
</dbReference>
<evidence type="ECO:0000256" key="1">
    <source>
        <dbReference type="ARBA" id="ARBA00009024"/>
    </source>
</evidence>
<keyword evidence="2" id="KW-1133">Transmembrane helix</keyword>
<dbReference type="NCBIfam" id="TIGR01571">
    <property type="entry name" value="A_thal_Cys_rich"/>
    <property type="match status" value="1"/>
</dbReference>